<dbReference type="EMBL" id="FOLH01000002">
    <property type="protein sequence ID" value="SFC04151.1"/>
    <property type="molecule type" value="Genomic_DNA"/>
</dbReference>
<feature type="binding site" evidence="7">
    <location>
        <position position="162"/>
    </location>
    <ligand>
        <name>substrate</name>
    </ligand>
</feature>
<dbReference type="SMART" id="SM00228">
    <property type="entry name" value="PDZ"/>
    <property type="match status" value="1"/>
</dbReference>
<evidence type="ECO:0000256" key="1">
    <source>
        <dbReference type="ARBA" id="ARBA00022670"/>
    </source>
</evidence>
<evidence type="ECO:0000313" key="10">
    <source>
        <dbReference type="Proteomes" id="UP000199058"/>
    </source>
</evidence>
<dbReference type="PANTHER" id="PTHR43343:SF3">
    <property type="entry name" value="PROTEASE DO-LIKE 8, CHLOROPLASTIC"/>
    <property type="match status" value="1"/>
</dbReference>
<dbReference type="GO" id="GO:0004252">
    <property type="term" value="F:serine-type endopeptidase activity"/>
    <property type="evidence" value="ECO:0007669"/>
    <property type="project" value="InterPro"/>
</dbReference>
<dbReference type="GO" id="GO:0006508">
    <property type="term" value="P:proteolysis"/>
    <property type="evidence" value="ECO:0007669"/>
    <property type="project" value="UniProtKB-KW"/>
</dbReference>
<organism evidence="9 10">
    <name type="scientific">Marinospirillum celere</name>
    <dbReference type="NCBI Taxonomy" id="1122252"/>
    <lineage>
        <taxon>Bacteria</taxon>
        <taxon>Pseudomonadati</taxon>
        <taxon>Pseudomonadota</taxon>
        <taxon>Gammaproteobacteria</taxon>
        <taxon>Oceanospirillales</taxon>
        <taxon>Oceanospirillaceae</taxon>
        <taxon>Marinospirillum</taxon>
    </lineage>
</organism>
<dbReference type="STRING" id="1122252.SAMN05660443_1276"/>
<dbReference type="PRINTS" id="PR00834">
    <property type="entry name" value="PROTEASES2C"/>
</dbReference>
<dbReference type="InterPro" id="IPR001478">
    <property type="entry name" value="PDZ"/>
</dbReference>
<keyword evidence="10" id="KW-1185">Reference proteome</keyword>
<feature type="binding site" evidence="7">
    <location>
        <begin position="234"/>
        <end position="236"/>
    </location>
    <ligand>
        <name>substrate</name>
    </ligand>
</feature>
<dbReference type="SUPFAM" id="SSF50494">
    <property type="entry name" value="Trypsin-like serine proteases"/>
    <property type="match status" value="1"/>
</dbReference>
<dbReference type="AlphaFoldDB" id="A0A1I1FY08"/>
<dbReference type="RefSeq" id="WP_091961344.1">
    <property type="nucleotide sequence ID" value="NZ_FOLH01000002.1"/>
</dbReference>
<dbReference type="Pfam" id="PF13180">
    <property type="entry name" value="PDZ_2"/>
    <property type="match status" value="1"/>
</dbReference>
<gene>
    <name evidence="9" type="ORF">SAMN05660443_1276</name>
</gene>
<sequence>MRFLKPSLIWPLLTGLLLGLLLLQVFPELAGQGGESQSSSQVQAEVMASEPLLIPRQQGPVSYAQAVRQAAPSVVNIYTTKVIQQQLNPFLNDPFFRHFFGDDTLPRQQRMQSSLGSGVLVSSEGYLLTNHHVVQDADEIRVALRDGRETFARIIGSDAESDLAVLKIELDNLPAISLASSDTLEVGDVVLAIGNPFGVGQTVTQGIVSALGRSSLGINTYEDFIQTDAAINPGNSGGALINPYGQLLGINTAIFSRSGGSQGIGFAIPSNLAREIMLDLINEGFVIRGWLGVEVQELTPGLASSLNLETVQGLLVAGLQRNGPAHQAGLQPGDLLLEINGQPVTTARDTINYIARLRPDSTARLGILRDGETREVRARVRQRPSQENRR</sequence>
<dbReference type="PROSITE" id="PS50106">
    <property type="entry name" value="PDZ"/>
    <property type="match status" value="1"/>
</dbReference>
<name>A0A1I1FY08_9GAMM</name>
<dbReference type="Proteomes" id="UP000199058">
    <property type="component" value="Unassembled WGS sequence"/>
</dbReference>
<evidence type="ECO:0000256" key="7">
    <source>
        <dbReference type="PIRSR" id="PIRSR611782-2"/>
    </source>
</evidence>
<dbReference type="InterPro" id="IPR051201">
    <property type="entry name" value="Chloro_Bact_Ser_Proteases"/>
</dbReference>
<evidence type="ECO:0000256" key="4">
    <source>
        <dbReference type="ARBA" id="ARBA00022801"/>
    </source>
</evidence>
<evidence type="ECO:0000256" key="3">
    <source>
        <dbReference type="ARBA" id="ARBA00022737"/>
    </source>
</evidence>
<evidence type="ECO:0000259" key="8">
    <source>
        <dbReference type="PROSITE" id="PS50106"/>
    </source>
</evidence>
<dbReference type="InterPro" id="IPR036034">
    <property type="entry name" value="PDZ_sf"/>
</dbReference>
<dbReference type="PANTHER" id="PTHR43343">
    <property type="entry name" value="PEPTIDASE S12"/>
    <property type="match status" value="1"/>
</dbReference>
<keyword evidence="4" id="KW-0378">Hydrolase</keyword>
<dbReference type="InterPro" id="IPR011782">
    <property type="entry name" value="Pept_S1C_Do"/>
</dbReference>
<keyword evidence="2" id="KW-0732">Signal</keyword>
<keyword evidence="3" id="KW-0677">Repeat</keyword>
<feature type="active site" description="Charge relay system" evidence="6">
    <location>
        <position position="162"/>
    </location>
</feature>
<keyword evidence="5" id="KW-0720">Serine protease</keyword>
<evidence type="ECO:0000256" key="5">
    <source>
        <dbReference type="ARBA" id="ARBA00022825"/>
    </source>
</evidence>
<feature type="binding site" evidence="7">
    <location>
        <position position="132"/>
    </location>
    <ligand>
        <name>substrate</name>
    </ligand>
</feature>
<reference evidence="9 10" key="1">
    <citation type="submission" date="2016-10" db="EMBL/GenBank/DDBJ databases">
        <authorList>
            <person name="de Groot N.N."/>
        </authorList>
    </citation>
    <scope>NUCLEOTIDE SEQUENCE [LARGE SCALE GENOMIC DNA]</scope>
    <source>
        <strain evidence="9 10">DSM 18438</strain>
    </source>
</reference>
<evidence type="ECO:0000313" key="9">
    <source>
        <dbReference type="EMBL" id="SFC04151.1"/>
    </source>
</evidence>
<accession>A0A1I1FY08</accession>
<dbReference type="Gene3D" id="2.30.42.10">
    <property type="match status" value="1"/>
</dbReference>
<dbReference type="NCBIfam" id="TIGR02037">
    <property type="entry name" value="degP_htrA_DO"/>
    <property type="match status" value="1"/>
</dbReference>
<dbReference type="Pfam" id="PF13365">
    <property type="entry name" value="Trypsin_2"/>
    <property type="match status" value="1"/>
</dbReference>
<protein>
    <submittedName>
        <fullName evidence="9">Serine protease DegS</fullName>
    </submittedName>
</protein>
<keyword evidence="1 9" id="KW-0645">Protease</keyword>
<feature type="domain" description="PDZ" evidence="8">
    <location>
        <begin position="275"/>
        <end position="344"/>
    </location>
</feature>
<dbReference type="SUPFAM" id="SSF50156">
    <property type="entry name" value="PDZ domain-like"/>
    <property type="match status" value="1"/>
</dbReference>
<dbReference type="OrthoDB" id="9758917at2"/>
<dbReference type="CDD" id="cd10839">
    <property type="entry name" value="cpPDZ1_DegP-like"/>
    <property type="match status" value="1"/>
</dbReference>
<evidence type="ECO:0000256" key="2">
    <source>
        <dbReference type="ARBA" id="ARBA00022729"/>
    </source>
</evidence>
<evidence type="ECO:0000256" key="6">
    <source>
        <dbReference type="PIRSR" id="PIRSR611782-1"/>
    </source>
</evidence>
<feature type="active site" description="Charge relay system" evidence="6">
    <location>
        <position position="236"/>
    </location>
</feature>
<proteinExistence type="predicted"/>
<dbReference type="InterPro" id="IPR009003">
    <property type="entry name" value="Peptidase_S1_PA"/>
</dbReference>
<dbReference type="InterPro" id="IPR001940">
    <property type="entry name" value="Peptidase_S1C"/>
</dbReference>
<dbReference type="Gene3D" id="2.40.10.120">
    <property type="match status" value="1"/>
</dbReference>
<feature type="active site" description="Charge relay system" evidence="6">
    <location>
        <position position="132"/>
    </location>
</feature>